<keyword evidence="2" id="KW-1185">Reference proteome</keyword>
<sequence>MRAFAAASADADGGQTSIDDGADVSPAESILHGLYGDGIADPGIKNEDPGIHALLEDFETYRPDNCLSAVADAADPDNGARDRSLSTICGHVTCGGNSPRASSVGENVNERIDKGAQRYNEATIAYLGARSRREYESTYDVTTTNQRDFRNDSSHGVQASPGKLHALCSAFRVWFVAPELVKKRWKSLRDTVRRYFSGHMQSQTSGADDVQSVDTDWPLFELLLFLNDRMVTRPTSGNYVLPESPRSGQVSKQLNEKADATQQHSNASEILIGFAQFQAQDFDADISDISGFVSASQVSSPASVSSLAPASTSSTLPAVAAPSQQGTAASCQEPAAKVESKKRGQVEM</sequence>
<organism evidence="1 2">
    <name type="scientific">Dermacentor silvarum</name>
    <name type="common">Tick</name>
    <dbReference type="NCBI Taxonomy" id="543639"/>
    <lineage>
        <taxon>Eukaryota</taxon>
        <taxon>Metazoa</taxon>
        <taxon>Ecdysozoa</taxon>
        <taxon>Arthropoda</taxon>
        <taxon>Chelicerata</taxon>
        <taxon>Arachnida</taxon>
        <taxon>Acari</taxon>
        <taxon>Parasitiformes</taxon>
        <taxon>Ixodida</taxon>
        <taxon>Ixodoidea</taxon>
        <taxon>Ixodidae</taxon>
        <taxon>Rhipicephalinae</taxon>
        <taxon>Dermacentor</taxon>
    </lineage>
</organism>
<protein>
    <submittedName>
        <fullName evidence="1">Uncharacterized protein</fullName>
    </submittedName>
</protein>
<accession>A0ACB8DCF3</accession>
<name>A0ACB8DCF3_DERSI</name>
<reference evidence="1" key="1">
    <citation type="submission" date="2020-05" db="EMBL/GenBank/DDBJ databases">
        <title>Large-scale comparative analyses of tick genomes elucidate their genetic diversity and vector capacities.</title>
        <authorList>
            <person name="Jia N."/>
            <person name="Wang J."/>
            <person name="Shi W."/>
            <person name="Du L."/>
            <person name="Sun Y."/>
            <person name="Zhan W."/>
            <person name="Jiang J."/>
            <person name="Wang Q."/>
            <person name="Zhang B."/>
            <person name="Ji P."/>
            <person name="Sakyi L.B."/>
            <person name="Cui X."/>
            <person name="Yuan T."/>
            <person name="Jiang B."/>
            <person name="Yang W."/>
            <person name="Lam T.T.-Y."/>
            <person name="Chang Q."/>
            <person name="Ding S."/>
            <person name="Wang X."/>
            <person name="Zhu J."/>
            <person name="Ruan X."/>
            <person name="Zhao L."/>
            <person name="Wei J."/>
            <person name="Que T."/>
            <person name="Du C."/>
            <person name="Cheng J."/>
            <person name="Dai P."/>
            <person name="Han X."/>
            <person name="Huang E."/>
            <person name="Gao Y."/>
            <person name="Liu J."/>
            <person name="Shao H."/>
            <person name="Ye R."/>
            <person name="Li L."/>
            <person name="Wei W."/>
            <person name="Wang X."/>
            <person name="Wang C."/>
            <person name="Yang T."/>
            <person name="Huo Q."/>
            <person name="Li W."/>
            <person name="Guo W."/>
            <person name="Chen H."/>
            <person name="Zhou L."/>
            <person name="Ni X."/>
            <person name="Tian J."/>
            <person name="Zhou Y."/>
            <person name="Sheng Y."/>
            <person name="Liu T."/>
            <person name="Pan Y."/>
            <person name="Xia L."/>
            <person name="Li J."/>
            <person name="Zhao F."/>
            <person name="Cao W."/>
        </authorList>
    </citation>
    <scope>NUCLEOTIDE SEQUENCE</scope>
    <source>
        <strain evidence="1">Dsil-2018</strain>
    </source>
</reference>
<evidence type="ECO:0000313" key="1">
    <source>
        <dbReference type="EMBL" id="KAH7965939.1"/>
    </source>
</evidence>
<gene>
    <name evidence="1" type="ORF">HPB49_012260</name>
</gene>
<comment type="caution">
    <text evidence="1">The sequence shown here is derived from an EMBL/GenBank/DDBJ whole genome shotgun (WGS) entry which is preliminary data.</text>
</comment>
<dbReference type="EMBL" id="CM023471">
    <property type="protein sequence ID" value="KAH7965939.1"/>
    <property type="molecule type" value="Genomic_DNA"/>
</dbReference>
<evidence type="ECO:0000313" key="2">
    <source>
        <dbReference type="Proteomes" id="UP000821865"/>
    </source>
</evidence>
<dbReference type="Proteomes" id="UP000821865">
    <property type="component" value="Chromosome 2"/>
</dbReference>
<proteinExistence type="predicted"/>